<accession>A0AAN6RTE6</accession>
<evidence type="ECO:0000313" key="2">
    <source>
        <dbReference type="Proteomes" id="UP001303889"/>
    </source>
</evidence>
<dbReference type="AlphaFoldDB" id="A0AAN6RTE6"/>
<proteinExistence type="predicted"/>
<reference evidence="1" key="2">
    <citation type="submission" date="2023-05" db="EMBL/GenBank/DDBJ databases">
        <authorList>
            <consortium name="Lawrence Berkeley National Laboratory"/>
            <person name="Steindorff A."/>
            <person name="Hensen N."/>
            <person name="Bonometti L."/>
            <person name="Westerberg I."/>
            <person name="Brannstrom I.O."/>
            <person name="Guillou S."/>
            <person name="Cros-Aarteil S."/>
            <person name="Calhoun S."/>
            <person name="Haridas S."/>
            <person name="Kuo A."/>
            <person name="Mondo S."/>
            <person name="Pangilinan J."/>
            <person name="Riley R."/>
            <person name="Labutti K."/>
            <person name="Andreopoulos B."/>
            <person name="Lipzen A."/>
            <person name="Chen C."/>
            <person name="Yanf M."/>
            <person name="Daum C."/>
            <person name="Ng V."/>
            <person name="Clum A."/>
            <person name="Ohm R."/>
            <person name="Martin F."/>
            <person name="Silar P."/>
            <person name="Natvig D."/>
            <person name="Lalanne C."/>
            <person name="Gautier V."/>
            <person name="Ament-Velasquez S.L."/>
            <person name="Kruys A."/>
            <person name="Hutchinson M.I."/>
            <person name="Powell A.J."/>
            <person name="Barry K."/>
            <person name="Miller A.N."/>
            <person name="Grigoriev I.V."/>
            <person name="Debuchy R."/>
            <person name="Gladieux P."/>
            <person name="Thoren M.H."/>
            <person name="Johannesson H."/>
        </authorList>
    </citation>
    <scope>NUCLEOTIDE SEQUENCE</scope>
    <source>
        <strain evidence="1">CBS 103.79</strain>
    </source>
</reference>
<evidence type="ECO:0000313" key="1">
    <source>
        <dbReference type="EMBL" id="KAK3902315.1"/>
    </source>
</evidence>
<protein>
    <submittedName>
        <fullName evidence="1">Uncharacterized protein</fullName>
    </submittedName>
</protein>
<dbReference type="EMBL" id="MU855518">
    <property type="protein sequence ID" value="KAK3902315.1"/>
    <property type="molecule type" value="Genomic_DNA"/>
</dbReference>
<reference evidence="1" key="1">
    <citation type="journal article" date="2023" name="Mol. Phylogenet. Evol.">
        <title>Genome-scale phylogeny and comparative genomics of the fungal order Sordariales.</title>
        <authorList>
            <person name="Hensen N."/>
            <person name="Bonometti L."/>
            <person name="Westerberg I."/>
            <person name="Brannstrom I.O."/>
            <person name="Guillou S."/>
            <person name="Cros-Aarteil S."/>
            <person name="Calhoun S."/>
            <person name="Haridas S."/>
            <person name="Kuo A."/>
            <person name="Mondo S."/>
            <person name="Pangilinan J."/>
            <person name="Riley R."/>
            <person name="LaButti K."/>
            <person name="Andreopoulos B."/>
            <person name="Lipzen A."/>
            <person name="Chen C."/>
            <person name="Yan M."/>
            <person name="Daum C."/>
            <person name="Ng V."/>
            <person name="Clum A."/>
            <person name="Steindorff A."/>
            <person name="Ohm R.A."/>
            <person name="Martin F."/>
            <person name="Silar P."/>
            <person name="Natvig D.O."/>
            <person name="Lalanne C."/>
            <person name="Gautier V."/>
            <person name="Ament-Velasquez S.L."/>
            <person name="Kruys A."/>
            <person name="Hutchinson M.I."/>
            <person name="Powell A.J."/>
            <person name="Barry K."/>
            <person name="Miller A.N."/>
            <person name="Grigoriev I.V."/>
            <person name="Debuchy R."/>
            <person name="Gladieux P."/>
            <person name="Hiltunen Thoren M."/>
            <person name="Johannesson H."/>
        </authorList>
    </citation>
    <scope>NUCLEOTIDE SEQUENCE</scope>
    <source>
        <strain evidence="1">CBS 103.79</strain>
    </source>
</reference>
<dbReference type="Proteomes" id="UP001303889">
    <property type="component" value="Unassembled WGS sequence"/>
</dbReference>
<comment type="caution">
    <text evidence="1">The sequence shown here is derived from an EMBL/GenBank/DDBJ whole genome shotgun (WGS) entry which is preliminary data.</text>
</comment>
<name>A0AAN6RTE6_9PEZI</name>
<sequence length="112" mass="12272">MSSAAISFPGWTPPALSSLNFGSNCTNDVGSMPGHEYNVTFWVPTMVHATATATYFRQTLPDELQSVASYGEILEWERLLRGSYAGAVGEFLRLAAHLNETETDTLPLDIPY</sequence>
<organism evidence="1 2">
    <name type="scientific">Staphylotrichum tortipilum</name>
    <dbReference type="NCBI Taxonomy" id="2831512"/>
    <lineage>
        <taxon>Eukaryota</taxon>
        <taxon>Fungi</taxon>
        <taxon>Dikarya</taxon>
        <taxon>Ascomycota</taxon>
        <taxon>Pezizomycotina</taxon>
        <taxon>Sordariomycetes</taxon>
        <taxon>Sordariomycetidae</taxon>
        <taxon>Sordariales</taxon>
        <taxon>Chaetomiaceae</taxon>
        <taxon>Staphylotrichum</taxon>
    </lineage>
</organism>
<gene>
    <name evidence="1" type="ORF">C8A05DRAFT_34001</name>
</gene>
<keyword evidence="2" id="KW-1185">Reference proteome</keyword>